<gene>
    <name evidence="2" type="ORF">SEPMUDRAFT_52645</name>
</gene>
<dbReference type="Pfam" id="PF07093">
    <property type="entry name" value="SGT1"/>
    <property type="match status" value="1"/>
</dbReference>
<evidence type="ECO:0000313" key="3">
    <source>
        <dbReference type="Proteomes" id="UP000016931"/>
    </source>
</evidence>
<dbReference type="OMA" id="TKDYIWQ"/>
<dbReference type="Proteomes" id="UP000016931">
    <property type="component" value="Unassembled WGS sequence"/>
</dbReference>
<accession>M3CZ67</accession>
<dbReference type="PANTHER" id="PTHR13060">
    <property type="entry name" value="SGT1 PROTEIN HSGT1 SUPPRESSOR OF GCR2"/>
    <property type="match status" value="1"/>
</dbReference>
<dbReference type="STRING" id="692275.M3CZ67"/>
<reference evidence="2 3" key="1">
    <citation type="journal article" date="2012" name="PLoS Pathog.">
        <title>Diverse lifestyles and strategies of plant pathogenesis encoded in the genomes of eighteen Dothideomycetes fungi.</title>
        <authorList>
            <person name="Ohm R.A."/>
            <person name="Feau N."/>
            <person name="Henrissat B."/>
            <person name="Schoch C.L."/>
            <person name="Horwitz B.A."/>
            <person name="Barry K.W."/>
            <person name="Condon B.J."/>
            <person name="Copeland A.C."/>
            <person name="Dhillon B."/>
            <person name="Glaser F."/>
            <person name="Hesse C.N."/>
            <person name="Kosti I."/>
            <person name="LaButti K."/>
            <person name="Lindquist E.A."/>
            <person name="Lucas S."/>
            <person name="Salamov A.A."/>
            <person name="Bradshaw R.E."/>
            <person name="Ciuffetti L."/>
            <person name="Hamelin R.C."/>
            <person name="Kema G.H.J."/>
            <person name="Lawrence C."/>
            <person name="Scott J.A."/>
            <person name="Spatafora J.W."/>
            <person name="Turgeon B.G."/>
            <person name="de Wit P.J.G.M."/>
            <person name="Zhong S."/>
            <person name="Goodwin S.B."/>
            <person name="Grigoriev I.V."/>
        </authorList>
    </citation>
    <scope>NUCLEOTIDE SEQUENCE [LARGE SCALE GENOMIC DNA]</scope>
    <source>
        <strain evidence="2 3">SO2202</strain>
    </source>
</reference>
<evidence type="ECO:0000256" key="1">
    <source>
        <dbReference type="SAM" id="MobiDB-lite"/>
    </source>
</evidence>
<feature type="compositionally biased region" description="Acidic residues" evidence="1">
    <location>
        <begin position="423"/>
        <end position="443"/>
    </location>
</feature>
<organism evidence="2 3">
    <name type="scientific">Sphaerulina musiva (strain SO2202)</name>
    <name type="common">Poplar stem canker fungus</name>
    <name type="synonym">Septoria musiva</name>
    <dbReference type="NCBI Taxonomy" id="692275"/>
    <lineage>
        <taxon>Eukaryota</taxon>
        <taxon>Fungi</taxon>
        <taxon>Dikarya</taxon>
        <taxon>Ascomycota</taxon>
        <taxon>Pezizomycotina</taxon>
        <taxon>Dothideomycetes</taxon>
        <taxon>Dothideomycetidae</taxon>
        <taxon>Mycosphaerellales</taxon>
        <taxon>Mycosphaerellaceae</taxon>
        <taxon>Sphaerulina</taxon>
    </lineage>
</organism>
<dbReference type="HOGENOM" id="CLU_006241_2_0_1"/>
<dbReference type="InterPro" id="IPR010770">
    <property type="entry name" value="Ecd"/>
</dbReference>
<dbReference type="AlphaFoldDB" id="M3CZ67"/>
<feature type="region of interest" description="Disordered" evidence="1">
    <location>
        <begin position="354"/>
        <end position="373"/>
    </location>
</feature>
<dbReference type="OrthoDB" id="27237at2759"/>
<feature type="region of interest" description="Disordered" evidence="1">
    <location>
        <begin position="423"/>
        <end position="474"/>
    </location>
</feature>
<feature type="region of interest" description="Disordered" evidence="1">
    <location>
        <begin position="392"/>
        <end position="411"/>
    </location>
</feature>
<name>M3CZ67_SPHMS</name>
<dbReference type="RefSeq" id="XP_016757072.1">
    <property type="nucleotide sequence ID" value="XM_016909236.1"/>
</dbReference>
<dbReference type="EMBL" id="KB456270">
    <property type="protein sequence ID" value="EMF08951.1"/>
    <property type="molecule type" value="Genomic_DNA"/>
</dbReference>
<evidence type="ECO:0000313" key="2">
    <source>
        <dbReference type="EMBL" id="EMF08951.1"/>
    </source>
</evidence>
<sequence>MEDQLPDDGLKWFGEGFDGFPKRLPDDCVEYVIHVVHGGLNSTAALRTRLNEILKAANEFKKTLLKDYIWQRQEFDLALHPKIDLSKPDQNEAVKTVPHLRGRTDFGDSVADEWLVVHLLHELSKKFPDAWIRVYDTDGEFLLIEAANSLPKWLNPEIAENRVWIHEGRIKIIPLDEHSPPRNLTSEEALLFIKRTPDKLLVDPSIEKEAFHRLQEYPSAISSSFHHALVTIPRRLAYLLHRNPSYISPAIEAFYLRDPISLKPLATKDTNTLNFPPEDFVTVSVKFTKVGYAQLRSQLFDPPPAWTGIIPRMQDEKVAIGMKLTCGFEMVVTDSQNQDKRAVREMKLLLEDMENGEEDLPTDSELKEWPKTQDDEKWLDIDYNDFEKELDGKGEARGKKGGFGDQGAQDNLRKMVSRFEDFLEDDEAGVDGVDDMDDDDDGDATSSSSVNDDADTKTNDESEEPPTCFNGPEALEDMEFERAIHDTTAMPDWHLEKSGLLDEARKLALEDDDADMSDIDEDEEMRKVIELMEQELKGHGALNLENGTYKKVRSTDNAAKSKPEGAELSSDEEEFNDVDLDLAKNMLEAFKGQAGMSGPAGNLMKALGVSMPRDEGGDDE</sequence>
<feature type="region of interest" description="Disordered" evidence="1">
    <location>
        <begin position="552"/>
        <end position="574"/>
    </location>
</feature>
<dbReference type="GO" id="GO:0005634">
    <property type="term" value="C:nucleus"/>
    <property type="evidence" value="ECO:0007669"/>
    <property type="project" value="TreeGrafter"/>
</dbReference>
<feature type="compositionally biased region" description="Basic and acidic residues" evidence="1">
    <location>
        <begin position="364"/>
        <end position="373"/>
    </location>
</feature>
<dbReference type="eggNOG" id="KOG2406">
    <property type="taxonomic scope" value="Eukaryota"/>
</dbReference>
<keyword evidence="3" id="KW-1185">Reference proteome</keyword>
<dbReference type="GeneID" id="27906373"/>
<dbReference type="PANTHER" id="PTHR13060:SF0">
    <property type="entry name" value="PROTEIN ECDYSONELESS HOMOLOG"/>
    <property type="match status" value="1"/>
</dbReference>
<proteinExistence type="predicted"/>
<protein>
    <submittedName>
        <fullName evidence="2">SGT1-domain-containing protein</fullName>
    </submittedName>
</protein>